<gene>
    <name evidence="1" type="ORF">LY90DRAFT_505877</name>
</gene>
<dbReference type="AlphaFoldDB" id="A0A1Y2DMJ8"/>
<proteinExistence type="predicted"/>
<evidence type="ECO:0000313" key="2">
    <source>
        <dbReference type="Proteomes" id="UP000193920"/>
    </source>
</evidence>
<accession>A0A1Y2DMJ8</accession>
<comment type="caution">
    <text evidence="1">The sequence shown here is derived from an EMBL/GenBank/DDBJ whole genome shotgun (WGS) entry which is preliminary data.</text>
</comment>
<protein>
    <submittedName>
        <fullName evidence="1">Uncharacterized protein</fullName>
    </submittedName>
</protein>
<sequence>MVEVFEENMKEFYKELNGKCNPDKLLEIAKRGIYLYEPLLKYEKIKNHVYVVDISMMAGQYFMINNIKKIKSIEIDYNYINFKLNENNNNINNFKLSSGNIYEEYSNRSVLCNGDKYYNNYDFFENLLKNPSYIFEFKIYDIFSYDMPRINDKIFMGYNCDYYNSLHELIMKIPNKIFKEYLI</sequence>
<keyword evidence="2" id="KW-1185">Reference proteome</keyword>
<evidence type="ECO:0000313" key="1">
    <source>
        <dbReference type="EMBL" id="ORY60356.1"/>
    </source>
</evidence>
<organism evidence="1 2">
    <name type="scientific">Neocallimastix californiae</name>
    <dbReference type="NCBI Taxonomy" id="1754190"/>
    <lineage>
        <taxon>Eukaryota</taxon>
        <taxon>Fungi</taxon>
        <taxon>Fungi incertae sedis</taxon>
        <taxon>Chytridiomycota</taxon>
        <taxon>Chytridiomycota incertae sedis</taxon>
        <taxon>Neocallimastigomycetes</taxon>
        <taxon>Neocallimastigales</taxon>
        <taxon>Neocallimastigaceae</taxon>
        <taxon>Neocallimastix</taxon>
    </lineage>
</organism>
<reference evidence="1 2" key="1">
    <citation type="submission" date="2016-08" db="EMBL/GenBank/DDBJ databases">
        <title>A Parts List for Fungal Cellulosomes Revealed by Comparative Genomics.</title>
        <authorList>
            <consortium name="DOE Joint Genome Institute"/>
            <person name="Haitjema C.H."/>
            <person name="Gilmore S.P."/>
            <person name="Henske J.K."/>
            <person name="Solomon K.V."/>
            <person name="De Groot R."/>
            <person name="Kuo A."/>
            <person name="Mondo S.J."/>
            <person name="Salamov A.A."/>
            <person name="Labutti K."/>
            <person name="Zhao Z."/>
            <person name="Chiniquy J."/>
            <person name="Barry K."/>
            <person name="Brewer H.M."/>
            <person name="Purvine S.O."/>
            <person name="Wright A.T."/>
            <person name="Boxma B."/>
            <person name="Van Alen T."/>
            <person name="Hackstein J.H."/>
            <person name="Baker S.E."/>
            <person name="Grigoriev I.V."/>
            <person name="O'Malley M.A."/>
        </authorList>
    </citation>
    <scope>NUCLEOTIDE SEQUENCE [LARGE SCALE GENOMIC DNA]</scope>
    <source>
        <strain evidence="1 2">G1</strain>
    </source>
</reference>
<dbReference type="EMBL" id="MCOG01000062">
    <property type="protein sequence ID" value="ORY60356.1"/>
    <property type="molecule type" value="Genomic_DNA"/>
</dbReference>
<name>A0A1Y2DMJ8_9FUNG</name>
<dbReference type="Proteomes" id="UP000193920">
    <property type="component" value="Unassembled WGS sequence"/>
</dbReference>